<name>A0A8S5T0T1_9CAUD</name>
<accession>A0A8S5T0T1</accession>
<dbReference type="EMBL" id="BK032721">
    <property type="protein sequence ID" value="DAF56720.1"/>
    <property type="molecule type" value="Genomic_DNA"/>
</dbReference>
<evidence type="ECO:0000313" key="1">
    <source>
        <dbReference type="EMBL" id="DAF56720.1"/>
    </source>
</evidence>
<sequence>MADSNIVNRQVYQDIRDTFKQRAMNWNGVWKVWTNQSPDWGGRWVYGWKGVKIQMYDTIPESVRDKIQKEYTGLSGEVNQVINEESSKIHTLGNENNIRRAVIQLNNTTDANIGVYIGSEKLPKIEVKTIGTAGNFNPDVNIANTSDDYTVNKYNTSYVRDIPANKIVNTTTGQEVPLNAVITKDINQKTQMEGSTNPTESSQAEGIVKKSDYELIRSVLERIKDCLIQKNSWFTYNGICSRSCQINCQNRCQVSCQGCNTKQCHDQNCGSI</sequence>
<reference evidence="1" key="1">
    <citation type="journal article" date="2021" name="Proc. Natl. Acad. Sci. U.S.A.">
        <title>A Catalog of Tens of Thousands of Viruses from Human Metagenomes Reveals Hidden Associations with Chronic Diseases.</title>
        <authorList>
            <person name="Tisza M.J."/>
            <person name="Buck C.B."/>
        </authorList>
    </citation>
    <scope>NUCLEOTIDE SEQUENCE</scope>
    <source>
        <strain evidence="1">CtWb16</strain>
    </source>
</reference>
<protein>
    <submittedName>
        <fullName evidence="1">Uncharacterized protein</fullName>
    </submittedName>
</protein>
<organism evidence="1">
    <name type="scientific">Myoviridae sp. ctWb16</name>
    <dbReference type="NCBI Taxonomy" id="2827690"/>
    <lineage>
        <taxon>Viruses</taxon>
        <taxon>Duplodnaviria</taxon>
        <taxon>Heunggongvirae</taxon>
        <taxon>Uroviricota</taxon>
        <taxon>Caudoviricetes</taxon>
    </lineage>
</organism>
<proteinExistence type="predicted"/>